<comment type="caution">
    <text evidence="1">The sequence shown here is derived from an EMBL/GenBank/DDBJ whole genome shotgun (WGS) entry which is preliminary data.</text>
</comment>
<evidence type="ECO:0000313" key="1">
    <source>
        <dbReference type="EMBL" id="KTQ97311.1"/>
    </source>
</evidence>
<dbReference type="OrthoDB" id="9763676at2"/>
<dbReference type="PATRIC" id="fig|401562.3.peg.234"/>
<accession>A0A175RC19</accession>
<sequence length="612" mass="67205">MNDSFLTHYNSELLAIRRAAAEFAAEHPRIAGRLRVSADAVEDPSVGRLIESFAFLTARLRQKLDDDFPELTDALLGMLYPHYQRPVPSMSVLQIEPPADLQDAYRVEAGSLLDTEPVDGESCRFRTAYPVDLHPVALTGAALASRPFPAPSVPAAASAVSCLRLTLEPSEPGRGFAEVAPKRLRVFLRGQPSLTYELHELLLNDALMVAFANGPNDPAPVVMEASALSPVGFETDEGLLLYPENAHAGYRLLTEFFVFPEKFLFVDLELPDAVRLDPQARRLDVFVFLKRSTPSIERAVSAEAFALGCTPVVNLFSQAAEPIRLDHRKSEYRVVPDSRREGALEVYSVESVWISGGARETPEQALPFYSLNHADASQGRTDDRSHETWWLTAQKPGAAGQTGQETVISLVDPDFDPKSLPDEVLSVDTICFNRDLPERLPFGGAQPRLSMVKPSPAIAKLRLLTPPTPTLRQLFGQAGRWRLISHLALNHLSLVEAKDGSAIREVLTLYDVKDSAETRALIDGVLSVSAKLGSARLRGADQIAFCRGVDVEIQFDDANFSGSSVFLLASILERFLGLYASVNSFSRLTARIKGRTGVLRQWPSRAGDRVLL</sequence>
<proteinExistence type="predicted"/>
<dbReference type="AlphaFoldDB" id="A0A175RC19"/>
<dbReference type="PANTHER" id="PTHR35370">
    <property type="entry name" value="CYTOPLASMIC PROTEIN-RELATED-RELATED"/>
    <property type="match status" value="1"/>
</dbReference>
<dbReference type="EMBL" id="LDPZ01000010">
    <property type="protein sequence ID" value="KTQ97311.1"/>
    <property type="molecule type" value="Genomic_DNA"/>
</dbReference>
<dbReference type="InterPro" id="IPR010272">
    <property type="entry name" value="T6SS_TssF"/>
</dbReference>
<dbReference type="RefSeq" id="WP_058634062.1">
    <property type="nucleotide sequence ID" value="NZ_LDPZ01000010.1"/>
</dbReference>
<gene>
    <name evidence="1" type="ORF">NS226_05080</name>
</gene>
<dbReference type="PIRSF" id="PIRSF028304">
    <property type="entry name" value="UCP028304"/>
    <property type="match status" value="1"/>
</dbReference>
<protein>
    <submittedName>
        <fullName evidence="1">Type VI secretion system protein ImpG</fullName>
    </submittedName>
</protein>
<dbReference type="NCBIfam" id="TIGR03359">
    <property type="entry name" value="VI_chp_6"/>
    <property type="match status" value="1"/>
</dbReference>
<organism evidence="1 2">
    <name type="scientific">Aureimonas ureilytica</name>
    <dbReference type="NCBI Taxonomy" id="401562"/>
    <lineage>
        <taxon>Bacteria</taxon>
        <taxon>Pseudomonadati</taxon>
        <taxon>Pseudomonadota</taxon>
        <taxon>Alphaproteobacteria</taxon>
        <taxon>Hyphomicrobiales</taxon>
        <taxon>Aurantimonadaceae</taxon>
        <taxon>Aureimonas</taxon>
    </lineage>
</organism>
<dbReference type="Proteomes" id="UP000078272">
    <property type="component" value="Unassembled WGS sequence"/>
</dbReference>
<name>A0A175RC19_9HYPH</name>
<dbReference type="Pfam" id="PF05947">
    <property type="entry name" value="T6SS_TssF"/>
    <property type="match status" value="1"/>
</dbReference>
<reference evidence="1 2" key="1">
    <citation type="journal article" date="2016" name="Front. Microbiol.">
        <title>Genomic Resource of Rice Seed Associated Bacteria.</title>
        <authorList>
            <person name="Midha S."/>
            <person name="Bansal K."/>
            <person name="Sharma S."/>
            <person name="Kumar N."/>
            <person name="Patil P.P."/>
            <person name="Chaudhry V."/>
            <person name="Patil P.B."/>
        </authorList>
    </citation>
    <scope>NUCLEOTIDE SEQUENCE [LARGE SCALE GENOMIC DNA]</scope>
    <source>
        <strain evidence="1 2">NS226</strain>
    </source>
</reference>
<dbReference type="PANTHER" id="PTHR35370:SF1">
    <property type="entry name" value="TYPE VI SECRETION SYSTEM COMPONENT TSSF1"/>
    <property type="match status" value="1"/>
</dbReference>
<evidence type="ECO:0000313" key="2">
    <source>
        <dbReference type="Proteomes" id="UP000078272"/>
    </source>
</evidence>